<dbReference type="InterPro" id="IPR029058">
    <property type="entry name" value="AB_hydrolase_fold"/>
</dbReference>
<evidence type="ECO:0000313" key="4">
    <source>
        <dbReference type="Proteomes" id="UP000244904"/>
    </source>
</evidence>
<keyword evidence="4" id="KW-1185">Reference proteome</keyword>
<dbReference type="Gene3D" id="3.40.50.1820">
    <property type="entry name" value="alpha/beta hydrolase"/>
    <property type="match status" value="1"/>
</dbReference>
<proteinExistence type="predicted"/>
<evidence type="ECO:0000313" key="3">
    <source>
        <dbReference type="EMBL" id="SPF79458.1"/>
    </source>
</evidence>
<dbReference type="Pfam" id="PF07859">
    <property type="entry name" value="Abhydrolase_3"/>
    <property type="match status" value="1"/>
</dbReference>
<accession>A0A2R8ATU2</accession>
<dbReference type="RefSeq" id="WP_108885332.1">
    <property type="nucleotide sequence ID" value="NZ_OMOJ01000002.1"/>
</dbReference>
<name>A0A2R8ATU2_9RHOB</name>
<protein>
    <recommendedName>
        <fullName evidence="2">Alpha/beta hydrolase fold-3 domain-containing protein</fullName>
    </recommendedName>
</protein>
<dbReference type="SUPFAM" id="SSF53474">
    <property type="entry name" value="alpha/beta-Hydrolases"/>
    <property type="match status" value="1"/>
</dbReference>
<evidence type="ECO:0000259" key="2">
    <source>
        <dbReference type="Pfam" id="PF07859"/>
    </source>
</evidence>
<evidence type="ECO:0000256" key="1">
    <source>
        <dbReference type="ARBA" id="ARBA00022801"/>
    </source>
</evidence>
<gene>
    <name evidence="3" type="ORF">PRI8871_01254</name>
</gene>
<keyword evidence="1" id="KW-0378">Hydrolase</keyword>
<feature type="domain" description="Alpha/beta hydrolase fold-3" evidence="2">
    <location>
        <begin position="67"/>
        <end position="181"/>
    </location>
</feature>
<sequence length="262" mass="28876">MDFDDAYSNAAYIPGAADYPPRWEQQAAEFRSRMADLGRADLGAPYGPSDRQAYDLFRPESDSRGLVIFVHGGYWIRFHRHFWSHLAAGPLARGWTVAMPSYDLCPDVSIAQISLQIASAITAIAATVSGPIRLCGHSAGGHLVSRVTQDDLLPDDVRARIELVMPISPVTDLRPLIHTAMNVDFKMTEASAADESPAMKPAPDIPSLVWVGADERPVFLDQSRWLSEAWKVPMVVDPARHHFDVIDGLALPRSAMTNMLLM</sequence>
<dbReference type="AlphaFoldDB" id="A0A2R8ATU2"/>
<organism evidence="3 4">
    <name type="scientific">Pseudoprimorskyibacter insulae</name>
    <dbReference type="NCBI Taxonomy" id="1695997"/>
    <lineage>
        <taxon>Bacteria</taxon>
        <taxon>Pseudomonadati</taxon>
        <taxon>Pseudomonadota</taxon>
        <taxon>Alphaproteobacteria</taxon>
        <taxon>Rhodobacterales</taxon>
        <taxon>Paracoccaceae</taxon>
        <taxon>Pseudoprimorskyibacter</taxon>
    </lineage>
</organism>
<dbReference type="GO" id="GO:0016787">
    <property type="term" value="F:hydrolase activity"/>
    <property type="evidence" value="ECO:0007669"/>
    <property type="project" value="UniProtKB-KW"/>
</dbReference>
<dbReference type="InterPro" id="IPR013094">
    <property type="entry name" value="AB_hydrolase_3"/>
</dbReference>
<dbReference type="OrthoDB" id="9771666at2"/>
<dbReference type="EMBL" id="OMOJ01000002">
    <property type="protein sequence ID" value="SPF79458.1"/>
    <property type="molecule type" value="Genomic_DNA"/>
</dbReference>
<dbReference type="Proteomes" id="UP000244904">
    <property type="component" value="Unassembled WGS sequence"/>
</dbReference>
<dbReference type="PANTHER" id="PTHR48081">
    <property type="entry name" value="AB HYDROLASE SUPERFAMILY PROTEIN C4A8.06C"/>
    <property type="match status" value="1"/>
</dbReference>
<dbReference type="PANTHER" id="PTHR48081:SF33">
    <property type="entry name" value="KYNURENINE FORMAMIDASE"/>
    <property type="match status" value="1"/>
</dbReference>
<reference evidence="4" key="1">
    <citation type="submission" date="2018-03" db="EMBL/GenBank/DDBJ databases">
        <authorList>
            <person name="Rodrigo-Torres L."/>
            <person name="Arahal R. D."/>
            <person name="Lucena T."/>
        </authorList>
    </citation>
    <scope>NUCLEOTIDE SEQUENCE [LARGE SCALE GENOMIC DNA]</scope>
    <source>
        <strain evidence="4">CECT 8871</strain>
    </source>
</reference>
<dbReference type="InterPro" id="IPR050300">
    <property type="entry name" value="GDXG_lipolytic_enzyme"/>
</dbReference>